<dbReference type="RefSeq" id="WP_344311641.1">
    <property type="nucleotide sequence ID" value="NZ_BAAANY010000013.1"/>
</dbReference>
<proteinExistence type="predicted"/>
<sequence length="673" mass="70915">MSPSQVMLELCADSRLAPPPETGGMYLHLNGAGKAEDDPHYGEANTRPPMPEIIPLSHGPGGLDKSLVMGYLDRTPAEALDRMAYVPLLSVQGRLDLPGLAALADDLRLPVQIRAAHLVPGGQPLGLAQDRVVPLDQHGRATSLDRAWMLRVVPAASRSAGVYGDVTAEIAEIWADRPYLSGRLVFGPNGVELGLPPGLVDHSYGPVLAGFGRPLDSADTDAVRRAGSETVVVAGYAELLRLLESPTSGRGIVEVDDEQGVTRIFIGDNGPQGAAVMDPGTGQGVVLAQNRQQIRFTPYVGTLVDLLHELRFGPQGQSSRPIVLPPHATVYGQPTGTVTPGITVLGDGVPASFLDTLVPLVAKVGQPIVVLGKFQADDKPRHELTTQLGSLFEQHLWAGKVPIVINRGMSETSELHGFLDGYRASLIHQVPGRTAAMPAAGGLVSFLGNPWTVREGVPAGTPAAGPVHDDLTLDLLLFAAGNRRRTVGSPPPEPVQEFVTTPLTIHFGAGSLPDLPVRTLGPVVRQVAARAPFFAAHSAALDLVELGEADGVASYLTEETGRGQQIFQRLLAAPDKSAAGREQRVRQLVPLYAALAGGEAADMASHATLGALNDLLTGAAAPDAAVHRISQYKKYLPPEAKAPLLLGLRDLKVVLPADQEAHLDAVITAILEC</sequence>
<name>A0ABN2HCV0_9ACTN</name>
<comment type="caution">
    <text evidence="1">The sequence shown here is derived from an EMBL/GenBank/DDBJ whole genome shotgun (WGS) entry which is preliminary data.</text>
</comment>
<evidence type="ECO:0000313" key="1">
    <source>
        <dbReference type="EMBL" id="GAA1685788.1"/>
    </source>
</evidence>
<reference evidence="1 2" key="1">
    <citation type="journal article" date="2019" name="Int. J. Syst. Evol. Microbiol.">
        <title>The Global Catalogue of Microorganisms (GCM) 10K type strain sequencing project: providing services to taxonomists for standard genome sequencing and annotation.</title>
        <authorList>
            <consortium name="The Broad Institute Genomics Platform"/>
            <consortium name="The Broad Institute Genome Sequencing Center for Infectious Disease"/>
            <person name="Wu L."/>
            <person name="Ma J."/>
        </authorList>
    </citation>
    <scope>NUCLEOTIDE SEQUENCE [LARGE SCALE GENOMIC DNA]</scope>
    <source>
        <strain evidence="1 2">JCM 14718</strain>
    </source>
</reference>
<gene>
    <name evidence="1" type="ORF">GCM10009765_38870</name>
</gene>
<evidence type="ECO:0000313" key="2">
    <source>
        <dbReference type="Proteomes" id="UP001500618"/>
    </source>
</evidence>
<dbReference type="EMBL" id="BAAANY010000013">
    <property type="protein sequence ID" value="GAA1685788.1"/>
    <property type="molecule type" value="Genomic_DNA"/>
</dbReference>
<protein>
    <submittedName>
        <fullName evidence="1">Uncharacterized protein</fullName>
    </submittedName>
</protein>
<dbReference type="Proteomes" id="UP001500618">
    <property type="component" value="Unassembled WGS sequence"/>
</dbReference>
<accession>A0ABN2HCV0</accession>
<organism evidence="1 2">
    <name type="scientific">Fodinicola feengrottensis</name>
    <dbReference type="NCBI Taxonomy" id="435914"/>
    <lineage>
        <taxon>Bacteria</taxon>
        <taxon>Bacillati</taxon>
        <taxon>Actinomycetota</taxon>
        <taxon>Actinomycetes</taxon>
        <taxon>Mycobacteriales</taxon>
        <taxon>Fodinicola</taxon>
    </lineage>
</organism>
<keyword evidence="2" id="KW-1185">Reference proteome</keyword>